<organism evidence="2 3">
    <name type="scientific">Isoptericola halotolerans</name>
    <dbReference type="NCBI Taxonomy" id="300560"/>
    <lineage>
        <taxon>Bacteria</taxon>
        <taxon>Bacillati</taxon>
        <taxon>Actinomycetota</taxon>
        <taxon>Actinomycetes</taxon>
        <taxon>Micrococcales</taxon>
        <taxon>Promicromonosporaceae</taxon>
        <taxon>Isoptericola</taxon>
    </lineage>
</organism>
<evidence type="ECO:0000313" key="2">
    <source>
        <dbReference type="EMBL" id="PRZ08210.1"/>
    </source>
</evidence>
<gene>
    <name evidence="2" type="ORF">BCL65_103137</name>
</gene>
<feature type="coiled-coil region" evidence="1">
    <location>
        <begin position="96"/>
        <end position="128"/>
    </location>
</feature>
<reference evidence="2 3" key="1">
    <citation type="submission" date="2018-03" db="EMBL/GenBank/DDBJ databases">
        <title>Comparative analysis of microorganisms from saline springs in Andes Mountain Range, Colombia.</title>
        <authorList>
            <person name="Rubin E."/>
        </authorList>
    </citation>
    <scope>NUCLEOTIDE SEQUENCE [LARGE SCALE GENOMIC DNA]</scope>
    <source>
        <strain evidence="2 3">CG 23</strain>
    </source>
</reference>
<comment type="caution">
    <text evidence="2">The sequence shown here is derived from an EMBL/GenBank/DDBJ whole genome shotgun (WGS) entry which is preliminary data.</text>
</comment>
<keyword evidence="3" id="KW-1185">Reference proteome</keyword>
<name>A0ABX5EJ05_9MICO</name>
<dbReference type="RefSeq" id="WP_125206495.1">
    <property type="nucleotide sequence ID" value="NZ_PVTX01000003.1"/>
</dbReference>
<proteinExistence type="predicted"/>
<sequence>MVDDVVHRPAEPDPTDPDSAALEARVERAQQDATLLADYLARRERAASGLRVAEQAVARAQELLAAESADVDRLESPSLDRLWATLRGTREDRLDTERAEQQAAEYAAAAAEARRAAARRELQVAEDAVVGLGDVAGRREQALADKEAWLWTAGGGRGAELVDVAERRGRRRAEQVEIDQAQEAADAAAHALEAAAGELAGADGWSTYDTFLGGDWLASMAKHHRLDRAAERVRVADAALAHLAVELGDVGERGVGVLGVEGLTRTFDIWFDNVFSDLSVARHIRASRDRVEAARAAVQHVTQRLADRRVVVEQDLVTLERRREAVLLA</sequence>
<evidence type="ECO:0000256" key="1">
    <source>
        <dbReference type="SAM" id="Coils"/>
    </source>
</evidence>
<accession>A0ABX5EJ05</accession>
<dbReference type="EMBL" id="PVTX01000003">
    <property type="protein sequence ID" value="PRZ08210.1"/>
    <property type="molecule type" value="Genomic_DNA"/>
</dbReference>
<keyword evidence="1" id="KW-0175">Coiled coil</keyword>
<dbReference type="Proteomes" id="UP000239895">
    <property type="component" value="Unassembled WGS sequence"/>
</dbReference>
<protein>
    <submittedName>
        <fullName evidence="2">Uncharacterized protein</fullName>
    </submittedName>
</protein>
<evidence type="ECO:0000313" key="3">
    <source>
        <dbReference type="Proteomes" id="UP000239895"/>
    </source>
</evidence>